<gene>
    <name evidence="2" type="ORF">DFQ06_1478</name>
</gene>
<keyword evidence="3" id="KW-1185">Reference proteome</keyword>
<evidence type="ECO:0008006" key="4">
    <source>
        <dbReference type="Google" id="ProtNLM"/>
    </source>
</evidence>
<feature type="transmembrane region" description="Helical" evidence="1">
    <location>
        <begin position="69"/>
        <end position="97"/>
    </location>
</feature>
<reference evidence="2 3" key="1">
    <citation type="submission" date="2019-03" db="EMBL/GenBank/DDBJ databases">
        <title>Genomic Encyclopedia of Type Strains, Phase III (KMG-III): the genomes of soil and plant-associated and newly described type strains.</title>
        <authorList>
            <person name="Whitman W."/>
        </authorList>
    </citation>
    <scope>NUCLEOTIDE SEQUENCE [LARGE SCALE GENOMIC DNA]</scope>
    <source>
        <strain evidence="2 3">CECT 8301</strain>
    </source>
</reference>
<accession>A0A4R8MKJ3</accession>
<proteinExistence type="predicted"/>
<dbReference type="Proteomes" id="UP000294824">
    <property type="component" value="Unassembled WGS sequence"/>
</dbReference>
<dbReference type="EMBL" id="SORL01000007">
    <property type="protein sequence ID" value="TDY64566.1"/>
    <property type="molecule type" value="Genomic_DNA"/>
</dbReference>
<feature type="transmembrane region" description="Helical" evidence="1">
    <location>
        <begin position="38"/>
        <end position="57"/>
    </location>
</feature>
<evidence type="ECO:0000313" key="3">
    <source>
        <dbReference type="Proteomes" id="UP000294824"/>
    </source>
</evidence>
<organism evidence="2 3">
    <name type="scientific">Algibacter lectus</name>
    <dbReference type="NCBI Taxonomy" id="221126"/>
    <lineage>
        <taxon>Bacteria</taxon>
        <taxon>Pseudomonadati</taxon>
        <taxon>Bacteroidota</taxon>
        <taxon>Flavobacteriia</taxon>
        <taxon>Flavobacteriales</taxon>
        <taxon>Flavobacteriaceae</taxon>
        <taxon>Algibacter</taxon>
    </lineage>
</organism>
<keyword evidence="1" id="KW-1133">Transmembrane helix</keyword>
<keyword evidence="1" id="KW-0472">Membrane</keyword>
<feature type="transmembrane region" description="Helical" evidence="1">
    <location>
        <begin position="152"/>
        <end position="170"/>
    </location>
</feature>
<evidence type="ECO:0000313" key="2">
    <source>
        <dbReference type="EMBL" id="TDY64566.1"/>
    </source>
</evidence>
<name>A0A4R8MKJ3_9FLAO</name>
<keyword evidence="1" id="KW-0812">Transmembrane</keyword>
<evidence type="ECO:0000256" key="1">
    <source>
        <dbReference type="SAM" id="Phobius"/>
    </source>
</evidence>
<feature type="transmembrane region" description="Helical" evidence="1">
    <location>
        <begin position="118"/>
        <end position="140"/>
    </location>
</feature>
<sequence length="185" mass="21010">MAKCLFGNSVILIPVLTIAETLATITNHTQRMKNWNKIGKIKSLVILILCILSLTLVDFSGKTEFKNDFYIGIIILIFLFFVAFLLLITKFLSLLGFKFKRPNWNENPITFKFSKSLNFFHFMAFWFISSGFINTLFVGIFNQQFDGESANLFFAGISLLIGIKLSLKWLNKSGNGKEKTVANNA</sequence>
<feature type="transmembrane region" description="Helical" evidence="1">
    <location>
        <begin position="6"/>
        <end position="26"/>
    </location>
</feature>
<dbReference type="AlphaFoldDB" id="A0A4R8MKJ3"/>
<comment type="caution">
    <text evidence="2">The sequence shown here is derived from an EMBL/GenBank/DDBJ whole genome shotgun (WGS) entry which is preliminary data.</text>
</comment>
<protein>
    <recommendedName>
        <fullName evidence="4">Intracellular septation protein A</fullName>
    </recommendedName>
</protein>